<sequence length="364" mass="40368">MNTNIVDLISVTREVSWLSWGVQYFFLIGLSYGAFFLTLPAFVFGRKNMQKTGRLALLIAITCGIAAPVALVSDLHQPGRFYNFYLHFTPTSWMSWGSFFLPAYVVLLLVYAWLIYRPDLEVQANNRSGMLAKFSRLLAFGGHESPALIRLLGWMTMLSAILVVTYTGSEMAIVRARPLWNGPMMPLLYLLTGLCGAAGLGLLLNRIIADASESVSEQLSRLLVVFLGLTILAVLLWMLTGLAGQSSSGVVLMRLAAEYNPFLFTLLWLSLCTLLPFLLLVNKRQQAWWLTGFLSVASAWLFRWSMFIDGQRIPKTGAGFNDYSIPLGTEGLLGIAGTLGLWLLLVIMITSFIPWQGSKQNTSA</sequence>
<feature type="transmembrane region" description="Helical" evidence="7">
    <location>
        <begin position="332"/>
        <end position="355"/>
    </location>
</feature>
<feature type="transmembrane region" description="Helical" evidence="7">
    <location>
        <begin position="219"/>
        <end position="239"/>
    </location>
</feature>
<proteinExistence type="inferred from homology"/>
<reference evidence="8" key="1">
    <citation type="submission" date="2018-06" db="EMBL/GenBank/DDBJ databases">
        <authorList>
            <person name="Zhirakovskaya E."/>
        </authorList>
    </citation>
    <scope>NUCLEOTIDE SEQUENCE</scope>
</reference>
<dbReference type="PANTHER" id="PTHR34856:SF2">
    <property type="entry name" value="PROTEIN NRFD"/>
    <property type="match status" value="1"/>
</dbReference>
<evidence type="ECO:0000256" key="5">
    <source>
        <dbReference type="ARBA" id="ARBA00022989"/>
    </source>
</evidence>
<evidence type="ECO:0000256" key="1">
    <source>
        <dbReference type="ARBA" id="ARBA00004651"/>
    </source>
</evidence>
<dbReference type="AlphaFoldDB" id="A0A3B1B7G0"/>
<name>A0A3B1B7G0_9ZZZZ</name>
<dbReference type="Pfam" id="PF03916">
    <property type="entry name" value="NrfD"/>
    <property type="match status" value="1"/>
</dbReference>
<feature type="transmembrane region" description="Helical" evidence="7">
    <location>
        <begin position="259"/>
        <end position="280"/>
    </location>
</feature>
<gene>
    <name evidence="8" type="ORF">MNBD_GAMMA24-2768</name>
</gene>
<keyword evidence="5 7" id="KW-1133">Transmembrane helix</keyword>
<evidence type="ECO:0000256" key="7">
    <source>
        <dbReference type="SAM" id="Phobius"/>
    </source>
</evidence>
<feature type="transmembrane region" description="Helical" evidence="7">
    <location>
        <begin position="147"/>
        <end position="167"/>
    </location>
</feature>
<dbReference type="InterPro" id="IPR005614">
    <property type="entry name" value="NrfD-like"/>
</dbReference>
<evidence type="ECO:0000256" key="6">
    <source>
        <dbReference type="ARBA" id="ARBA00023136"/>
    </source>
</evidence>
<comment type="subcellular location">
    <subcellularLocation>
        <location evidence="1">Cell membrane</location>
        <topology evidence="1">Multi-pass membrane protein</topology>
    </subcellularLocation>
</comment>
<dbReference type="PANTHER" id="PTHR34856">
    <property type="entry name" value="PROTEIN NRFD"/>
    <property type="match status" value="1"/>
</dbReference>
<dbReference type="InterPro" id="IPR052049">
    <property type="entry name" value="Electron_transfer_protein"/>
</dbReference>
<evidence type="ECO:0000256" key="2">
    <source>
        <dbReference type="ARBA" id="ARBA00008929"/>
    </source>
</evidence>
<feature type="transmembrane region" description="Helical" evidence="7">
    <location>
        <begin position="55"/>
        <end position="73"/>
    </location>
</feature>
<evidence type="ECO:0000313" key="8">
    <source>
        <dbReference type="EMBL" id="VAX12112.1"/>
    </source>
</evidence>
<evidence type="ECO:0000256" key="4">
    <source>
        <dbReference type="ARBA" id="ARBA00022692"/>
    </source>
</evidence>
<feature type="transmembrane region" description="Helical" evidence="7">
    <location>
        <begin position="93"/>
        <end position="116"/>
    </location>
</feature>
<dbReference type="GO" id="GO:0005886">
    <property type="term" value="C:plasma membrane"/>
    <property type="evidence" value="ECO:0007669"/>
    <property type="project" value="UniProtKB-SubCell"/>
</dbReference>
<comment type="similarity">
    <text evidence="2">Belongs to the NrfD family.</text>
</comment>
<protein>
    <submittedName>
        <fullName evidence="8">Tetrathionate reductase subunit C</fullName>
    </submittedName>
</protein>
<accession>A0A3B1B7G0</accession>
<organism evidence="8">
    <name type="scientific">hydrothermal vent metagenome</name>
    <dbReference type="NCBI Taxonomy" id="652676"/>
    <lineage>
        <taxon>unclassified sequences</taxon>
        <taxon>metagenomes</taxon>
        <taxon>ecological metagenomes</taxon>
    </lineage>
</organism>
<dbReference type="EMBL" id="UOFZ01000012">
    <property type="protein sequence ID" value="VAX12112.1"/>
    <property type="molecule type" value="Genomic_DNA"/>
</dbReference>
<evidence type="ECO:0000256" key="3">
    <source>
        <dbReference type="ARBA" id="ARBA00022475"/>
    </source>
</evidence>
<feature type="transmembrane region" description="Helical" evidence="7">
    <location>
        <begin position="187"/>
        <end position="207"/>
    </location>
</feature>
<feature type="transmembrane region" description="Helical" evidence="7">
    <location>
        <begin position="287"/>
        <end position="306"/>
    </location>
</feature>
<keyword evidence="3" id="KW-1003">Cell membrane</keyword>
<keyword evidence="4 7" id="KW-0812">Transmembrane</keyword>
<feature type="transmembrane region" description="Helical" evidence="7">
    <location>
        <begin position="20"/>
        <end position="43"/>
    </location>
</feature>
<dbReference type="Gene3D" id="1.20.1630.10">
    <property type="entry name" value="Formate dehydrogenase/DMSO reductase domain"/>
    <property type="match status" value="1"/>
</dbReference>
<keyword evidence="6 7" id="KW-0472">Membrane</keyword>